<organism evidence="1 2">
    <name type="scientific">Fusarium decemcellulare</name>
    <dbReference type="NCBI Taxonomy" id="57161"/>
    <lineage>
        <taxon>Eukaryota</taxon>
        <taxon>Fungi</taxon>
        <taxon>Dikarya</taxon>
        <taxon>Ascomycota</taxon>
        <taxon>Pezizomycotina</taxon>
        <taxon>Sordariomycetes</taxon>
        <taxon>Hypocreomycetidae</taxon>
        <taxon>Hypocreales</taxon>
        <taxon>Nectriaceae</taxon>
        <taxon>Fusarium</taxon>
        <taxon>Fusarium decemcellulare species complex</taxon>
    </lineage>
</organism>
<evidence type="ECO:0000313" key="1">
    <source>
        <dbReference type="EMBL" id="KAJ3525173.1"/>
    </source>
</evidence>
<name>A0ACC1RSQ6_9HYPO</name>
<comment type="caution">
    <text evidence="1">The sequence shown here is derived from an EMBL/GenBank/DDBJ whole genome shotgun (WGS) entry which is preliminary data.</text>
</comment>
<gene>
    <name evidence="1" type="ORF">NM208_g11751</name>
</gene>
<proteinExistence type="predicted"/>
<keyword evidence="2" id="KW-1185">Reference proteome</keyword>
<evidence type="ECO:0000313" key="2">
    <source>
        <dbReference type="Proteomes" id="UP001148629"/>
    </source>
</evidence>
<protein>
    <submittedName>
        <fullName evidence="1">Uncharacterized protein</fullName>
    </submittedName>
</protein>
<dbReference type="EMBL" id="JANRMS010001952">
    <property type="protein sequence ID" value="KAJ3525173.1"/>
    <property type="molecule type" value="Genomic_DNA"/>
</dbReference>
<reference evidence="1" key="1">
    <citation type="submission" date="2022-08" db="EMBL/GenBank/DDBJ databases">
        <title>Genome Sequence of Fusarium decemcellulare.</title>
        <authorList>
            <person name="Buettner E."/>
        </authorList>
    </citation>
    <scope>NUCLEOTIDE SEQUENCE</scope>
    <source>
        <strain evidence="1">Babe19</strain>
    </source>
</reference>
<accession>A0ACC1RSQ6</accession>
<sequence length="244" mass="26170">MWAFTDAYGASVTPTILPARSDDRKQTLAVASAIIICLCFVALMGLGFIIYREHKKKYQLREIKTAVCLSASVRILHISGSASELPIFVSSEDRLSPKMHLSTSFRLSTATLATFLLLFILQVLAVSSSDHGALIKRAEEAGSGCSTEGQWHCMTNSFQRCAGGQWSVEMRMAEGTKCTPAGYTDDYNFQIEHDGTVNGQGSDDQNSQGNGGGNGGSSVGPKGSVSRITAMAVLGLWVLFGFIL</sequence>
<dbReference type="Proteomes" id="UP001148629">
    <property type="component" value="Unassembled WGS sequence"/>
</dbReference>